<proteinExistence type="predicted"/>
<dbReference type="EMBL" id="WFLM01000002">
    <property type="protein sequence ID" value="KAB8039933.1"/>
    <property type="molecule type" value="Genomic_DNA"/>
</dbReference>
<dbReference type="RefSeq" id="WP_153419571.1">
    <property type="nucleotide sequence ID" value="NZ_WFLM01000002.1"/>
</dbReference>
<reference evidence="1 2" key="1">
    <citation type="submission" date="2019-10" db="EMBL/GenBank/DDBJ databases">
        <title>New species of Slilvanegrellaceae.</title>
        <authorList>
            <person name="Pitt A."/>
            <person name="Hahn M.W."/>
        </authorList>
    </citation>
    <scope>NUCLEOTIDE SEQUENCE [LARGE SCALE GENOMIC DNA]</scope>
    <source>
        <strain evidence="1 2">SP-Ram-0.45-NSY-1</strain>
    </source>
</reference>
<dbReference type="AlphaFoldDB" id="A0A6N6VUR3"/>
<comment type="caution">
    <text evidence="1">The sequence shown here is derived from an EMBL/GenBank/DDBJ whole genome shotgun (WGS) entry which is preliminary data.</text>
</comment>
<dbReference type="OrthoDB" id="9970105at2"/>
<organism evidence="1 2">
    <name type="scientific">Silvanigrella paludirubra</name>
    <dbReference type="NCBI Taxonomy" id="2499159"/>
    <lineage>
        <taxon>Bacteria</taxon>
        <taxon>Pseudomonadati</taxon>
        <taxon>Bdellovibrionota</taxon>
        <taxon>Oligoflexia</taxon>
        <taxon>Silvanigrellales</taxon>
        <taxon>Silvanigrellaceae</taxon>
        <taxon>Silvanigrella</taxon>
    </lineage>
</organism>
<evidence type="ECO:0000313" key="1">
    <source>
        <dbReference type="EMBL" id="KAB8039933.1"/>
    </source>
</evidence>
<gene>
    <name evidence="1" type="ORF">GCL60_06635</name>
</gene>
<sequence>MKKMIPFFVFTLLCFVGCGKSSNESVNQNKNSSDVKDEIVVDSEFLIYLKNLKEKLLKLNINPSQIEKINNVSLILHKNDSSNEVNSFSRDSSKDILGVCKKNTLNNEVTSRKIFIDRSKWELLDEEKRLNLIAHELGHCAWNLKHLDTNNQIMSPHVTDLSENEWAYFAQQIKESNS</sequence>
<keyword evidence="2" id="KW-1185">Reference proteome</keyword>
<accession>A0A6N6VUR3</accession>
<dbReference type="Proteomes" id="UP000437748">
    <property type="component" value="Unassembled WGS sequence"/>
</dbReference>
<evidence type="ECO:0000313" key="2">
    <source>
        <dbReference type="Proteomes" id="UP000437748"/>
    </source>
</evidence>
<protein>
    <submittedName>
        <fullName evidence="1">Uncharacterized protein</fullName>
    </submittedName>
</protein>
<name>A0A6N6VUR3_9BACT</name>